<evidence type="ECO:0000313" key="4">
    <source>
        <dbReference type="RefSeq" id="XP_022322854.1"/>
    </source>
</evidence>
<feature type="domain" description="NIDO" evidence="2">
    <location>
        <begin position="52"/>
        <end position="201"/>
    </location>
</feature>
<dbReference type="RefSeq" id="XP_022322854.1">
    <property type="nucleotide sequence ID" value="XM_022467146.1"/>
</dbReference>
<feature type="signal peptide" evidence="1">
    <location>
        <begin position="1"/>
        <end position="24"/>
    </location>
</feature>
<dbReference type="Proteomes" id="UP000694844">
    <property type="component" value="Chromosome 3"/>
</dbReference>
<protein>
    <submittedName>
        <fullName evidence="4">Uncharacterized protein LOC111124293</fullName>
    </submittedName>
</protein>
<dbReference type="Pfam" id="PF06119">
    <property type="entry name" value="NIDO"/>
    <property type="match status" value="1"/>
</dbReference>
<dbReference type="InterPro" id="IPR003886">
    <property type="entry name" value="NIDO_dom"/>
</dbReference>
<feature type="chain" id="PRO_5034966725" evidence="1">
    <location>
        <begin position="25"/>
        <end position="244"/>
    </location>
</feature>
<name>A0A8B8D5P8_CRAVI</name>
<reference evidence="4" key="1">
    <citation type="submission" date="2025-08" db="UniProtKB">
        <authorList>
            <consortium name="RefSeq"/>
        </authorList>
    </citation>
    <scope>IDENTIFICATION</scope>
    <source>
        <tissue evidence="4">Whole sample</tissue>
    </source>
</reference>
<dbReference type="KEGG" id="cvn:111124293"/>
<dbReference type="AlphaFoldDB" id="A0A8B8D5P8"/>
<organism evidence="3 4">
    <name type="scientific">Crassostrea virginica</name>
    <name type="common">Eastern oyster</name>
    <dbReference type="NCBI Taxonomy" id="6565"/>
    <lineage>
        <taxon>Eukaryota</taxon>
        <taxon>Metazoa</taxon>
        <taxon>Spiralia</taxon>
        <taxon>Lophotrochozoa</taxon>
        <taxon>Mollusca</taxon>
        <taxon>Bivalvia</taxon>
        <taxon>Autobranchia</taxon>
        <taxon>Pteriomorphia</taxon>
        <taxon>Ostreida</taxon>
        <taxon>Ostreoidea</taxon>
        <taxon>Ostreidae</taxon>
        <taxon>Crassostrea</taxon>
    </lineage>
</organism>
<evidence type="ECO:0000256" key="1">
    <source>
        <dbReference type="SAM" id="SignalP"/>
    </source>
</evidence>
<dbReference type="GeneID" id="111124293"/>
<dbReference type="GO" id="GO:0007160">
    <property type="term" value="P:cell-matrix adhesion"/>
    <property type="evidence" value="ECO:0007669"/>
    <property type="project" value="InterPro"/>
</dbReference>
<gene>
    <name evidence="4" type="primary">LOC111124293</name>
</gene>
<keyword evidence="3" id="KW-1185">Reference proteome</keyword>
<sequence>MENRILHSTFLVELILMGLNTVRGDTEINSTIHIILPENTNLVYFGVRYTDIYLQPAGILAFDPKAQYNPRRNYSDPFKPWVVSDDYPQMAPLLFNKGNSSSTSMRFKIYQISNESSRVFLDQLNDVIDKSFVGVQSTSLTFALSVTWRIEDSSCMDTSMCQNTNSSLVLATDGQLTFAMVSLEFSEIPMKFIYQDSTLDTGEDGMTLDVLKIVFQVVASISFTRRGRSREAVTSTGIRTKVHQ</sequence>
<accession>A0A8B8D5P8</accession>
<proteinExistence type="predicted"/>
<evidence type="ECO:0000259" key="2">
    <source>
        <dbReference type="Pfam" id="PF06119"/>
    </source>
</evidence>
<keyword evidence="1" id="KW-0732">Signal</keyword>
<evidence type="ECO:0000313" key="3">
    <source>
        <dbReference type="Proteomes" id="UP000694844"/>
    </source>
</evidence>